<keyword evidence="1" id="KW-0812">Transmembrane</keyword>
<sequence>MGDVLVPSHLLLLFFVVLPIALLITIPPYWMIFKKAGFSPWLSILALVPLVKWIVLWIVGFSEWKPPANRVS</sequence>
<evidence type="ECO:0000313" key="2">
    <source>
        <dbReference type="EMBL" id="SPE19829.1"/>
    </source>
</evidence>
<evidence type="ECO:0000256" key="1">
    <source>
        <dbReference type="SAM" id="Phobius"/>
    </source>
</evidence>
<keyword evidence="1" id="KW-1133">Transmembrane helix</keyword>
<reference evidence="3" key="1">
    <citation type="submission" date="2018-02" db="EMBL/GenBank/DDBJ databases">
        <authorList>
            <person name="Hausmann B."/>
        </authorList>
    </citation>
    <scope>NUCLEOTIDE SEQUENCE [LARGE SCALE GENOMIC DNA]</scope>
    <source>
        <strain evidence="3">Peat soil MAG SbA5</strain>
    </source>
</reference>
<proteinExistence type="predicted"/>
<evidence type="ECO:0000313" key="3">
    <source>
        <dbReference type="Proteomes" id="UP000239735"/>
    </source>
</evidence>
<accession>A0A2N9L966</accession>
<feature type="transmembrane region" description="Helical" evidence="1">
    <location>
        <begin position="6"/>
        <end position="26"/>
    </location>
</feature>
<feature type="transmembrane region" description="Helical" evidence="1">
    <location>
        <begin position="38"/>
        <end position="59"/>
    </location>
</feature>
<dbReference type="AlphaFoldDB" id="A0A2N9L966"/>
<organism evidence="2 3">
    <name type="scientific">Candidatus Sulfuritelmatomonas gaucii</name>
    <dbReference type="NCBI Taxonomy" id="2043161"/>
    <lineage>
        <taxon>Bacteria</taxon>
        <taxon>Pseudomonadati</taxon>
        <taxon>Acidobacteriota</taxon>
        <taxon>Terriglobia</taxon>
        <taxon>Terriglobales</taxon>
        <taxon>Acidobacteriaceae</taxon>
        <taxon>Candidatus Sulfuritelmatomonas</taxon>
    </lineage>
</organism>
<protein>
    <submittedName>
        <fullName evidence="2">Uncharacterized protein</fullName>
    </submittedName>
</protein>
<dbReference type="Proteomes" id="UP000239735">
    <property type="component" value="Unassembled WGS sequence"/>
</dbReference>
<gene>
    <name evidence="2" type="ORF">SBA5_250059</name>
</gene>
<name>A0A2N9L966_9BACT</name>
<dbReference type="EMBL" id="OKRB01000081">
    <property type="protein sequence ID" value="SPE19829.1"/>
    <property type="molecule type" value="Genomic_DNA"/>
</dbReference>
<keyword evidence="1" id="KW-0472">Membrane</keyword>